<dbReference type="InterPro" id="IPR036397">
    <property type="entry name" value="RNaseH_sf"/>
</dbReference>
<dbReference type="WBParaSite" id="ACRNAN_scaffold5995.g7274.t1">
    <property type="protein sequence ID" value="ACRNAN_scaffold5995.g7274.t1"/>
    <property type="gene ID" value="ACRNAN_scaffold5995.g7274"/>
</dbReference>
<dbReference type="GO" id="GO:0003676">
    <property type="term" value="F:nucleic acid binding"/>
    <property type="evidence" value="ECO:0007669"/>
    <property type="project" value="InterPro"/>
</dbReference>
<organism evidence="1 2">
    <name type="scientific">Acrobeloides nanus</name>
    <dbReference type="NCBI Taxonomy" id="290746"/>
    <lineage>
        <taxon>Eukaryota</taxon>
        <taxon>Metazoa</taxon>
        <taxon>Ecdysozoa</taxon>
        <taxon>Nematoda</taxon>
        <taxon>Chromadorea</taxon>
        <taxon>Rhabditida</taxon>
        <taxon>Tylenchina</taxon>
        <taxon>Cephalobomorpha</taxon>
        <taxon>Cephaloboidea</taxon>
        <taxon>Cephalobidae</taxon>
        <taxon>Acrobeloides</taxon>
    </lineage>
</organism>
<protein>
    <submittedName>
        <fullName evidence="2">Transposase</fullName>
    </submittedName>
</protein>
<reference evidence="2" key="1">
    <citation type="submission" date="2022-11" db="UniProtKB">
        <authorList>
            <consortium name="WormBaseParasite"/>
        </authorList>
    </citation>
    <scope>IDENTIFICATION</scope>
</reference>
<dbReference type="PANTHER" id="PTHR46068">
    <property type="entry name" value="PROTEIN CBG27172"/>
    <property type="match status" value="1"/>
</dbReference>
<keyword evidence="1" id="KW-1185">Reference proteome</keyword>
<evidence type="ECO:0000313" key="2">
    <source>
        <dbReference type="WBParaSite" id="ACRNAN_scaffold5995.g7274.t1"/>
    </source>
</evidence>
<name>A0A914E6C3_9BILA</name>
<proteinExistence type="predicted"/>
<dbReference type="AlphaFoldDB" id="A0A914E6C3"/>
<sequence length="134" mass="15660">MAHAHRISPMSVHRILAEELKLKSWKPLKRHDLTKKNRDCRKVRAPLLLNRFKNNRHRLLVFSDEKPFCIEQASNAQNDRIRSKEKPPTDQHMISRSLHPEWVHIWACITLVARVVDSWPGLLQACIDAGGYIE</sequence>
<accession>A0A914E6C3</accession>
<dbReference type="Proteomes" id="UP000887540">
    <property type="component" value="Unplaced"/>
</dbReference>
<dbReference type="Gene3D" id="3.30.420.10">
    <property type="entry name" value="Ribonuclease H-like superfamily/Ribonuclease H"/>
    <property type="match status" value="1"/>
</dbReference>
<dbReference type="PANTHER" id="PTHR46068:SF1">
    <property type="entry name" value="TRANSPOSASE IS30-LIKE HTH DOMAIN-CONTAINING PROTEIN"/>
    <property type="match status" value="1"/>
</dbReference>
<evidence type="ECO:0000313" key="1">
    <source>
        <dbReference type="Proteomes" id="UP000887540"/>
    </source>
</evidence>